<evidence type="ECO:0000313" key="3">
    <source>
        <dbReference type="EMBL" id="HIZ03255.1"/>
    </source>
</evidence>
<organism evidence="3 4">
    <name type="scientific">Candidatus Borkfalkia avistercoris</name>
    <dbReference type="NCBI Taxonomy" id="2838504"/>
    <lineage>
        <taxon>Bacteria</taxon>
        <taxon>Bacillati</taxon>
        <taxon>Bacillota</taxon>
        <taxon>Clostridia</taxon>
        <taxon>Christensenellales</taxon>
        <taxon>Christensenellaceae</taxon>
        <taxon>Candidatus Borkfalkia</taxon>
    </lineage>
</organism>
<reference evidence="3" key="1">
    <citation type="journal article" date="2021" name="PeerJ">
        <title>Extensive microbial diversity within the chicken gut microbiome revealed by metagenomics and culture.</title>
        <authorList>
            <person name="Gilroy R."/>
            <person name="Ravi A."/>
            <person name="Getino M."/>
            <person name="Pursley I."/>
            <person name="Horton D.L."/>
            <person name="Alikhan N.F."/>
            <person name="Baker D."/>
            <person name="Gharbi K."/>
            <person name="Hall N."/>
            <person name="Watson M."/>
            <person name="Adriaenssens E.M."/>
            <person name="Foster-Nyarko E."/>
            <person name="Jarju S."/>
            <person name="Secka A."/>
            <person name="Antonio M."/>
            <person name="Oren A."/>
            <person name="Chaudhuri R.R."/>
            <person name="La Ragione R."/>
            <person name="Hildebrand F."/>
            <person name="Pallen M.J."/>
        </authorList>
    </citation>
    <scope>NUCLEOTIDE SEQUENCE</scope>
    <source>
        <strain evidence="3">CHK187-5294</strain>
    </source>
</reference>
<comment type="caution">
    <text evidence="3">The sequence shown here is derived from an EMBL/GenBank/DDBJ whole genome shotgun (WGS) entry which is preliminary data.</text>
</comment>
<feature type="transmembrane region" description="Helical" evidence="2">
    <location>
        <begin position="63"/>
        <end position="85"/>
    </location>
</feature>
<name>A0A9D2IC15_9FIRM</name>
<proteinExistence type="predicted"/>
<evidence type="ECO:0008006" key="5">
    <source>
        <dbReference type="Google" id="ProtNLM"/>
    </source>
</evidence>
<accession>A0A9D2IC15</accession>
<protein>
    <recommendedName>
        <fullName evidence="5">DUF4367 domain-containing protein</fullName>
    </recommendedName>
</protein>
<keyword evidence="2" id="KW-0472">Membrane</keyword>
<evidence type="ECO:0000313" key="4">
    <source>
        <dbReference type="Proteomes" id="UP000824132"/>
    </source>
</evidence>
<dbReference type="EMBL" id="DXCL01000020">
    <property type="protein sequence ID" value="HIZ03255.1"/>
    <property type="molecule type" value="Genomic_DNA"/>
</dbReference>
<evidence type="ECO:0000256" key="1">
    <source>
        <dbReference type="SAM" id="MobiDB-lite"/>
    </source>
</evidence>
<keyword evidence="2" id="KW-0812">Transmembrane</keyword>
<gene>
    <name evidence="3" type="ORF">H9727_03115</name>
</gene>
<dbReference type="AlphaFoldDB" id="A0A9D2IC15"/>
<feature type="compositionally biased region" description="Basic and acidic residues" evidence="1">
    <location>
        <begin position="18"/>
        <end position="29"/>
    </location>
</feature>
<reference evidence="3" key="2">
    <citation type="submission" date="2021-04" db="EMBL/GenBank/DDBJ databases">
        <authorList>
            <person name="Gilroy R."/>
        </authorList>
    </citation>
    <scope>NUCLEOTIDE SEQUENCE</scope>
    <source>
        <strain evidence="3">CHK187-5294</strain>
    </source>
</reference>
<sequence>MKENKDALKAIQEFADESPTRSDKLEQAKQLTRELYGEDGAEAEHRGRGGAVALAASSKRTRILTIALCCVALLLVVAILLPFLLREKESPIHYYDDVSIYSETISDIDQFISENNLEFAYYDHDYLASQHEAYRLIENDRLVYILQNVIFLRQNDFDSILLGICFSNDEFQKFDEFKGFTESLLVGGIEVDYKILEQDWNYIYAKFSVDGVVYYLNVTTSGGAEVLEQYVNLLLA</sequence>
<feature type="region of interest" description="Disordered" evidence="1">
    <location>
        <begin position="1"/>
        <end position="29"/>
    </location>
</feature>
<keyword evidence="2" id="KW-1133">Transmembrane helix</keyword>
<evidence type="ECO:0000256" key="2">
    <source>
        <dbReference type="SAM" id="Phobius"/>
    </source>
</evidence>
<dbReference type="Proteomes" id="UP000824132">
    <property type="component" value="Unassembled WGS sequence"/>
</dbReference>